<dbReference type="OrthoDB" id="9781890at2"/>
<dbReference type="SUPFAM" id="SSF53822">
    <property type="entry name" value="Periplasmic binding protein-like I"/>
    <property type="match status" value="1"/>
</dbReference>
<dbReference type="InterPro" id="IPR025997">
    <property type="entry name" value="SBP_2_dom"/>
</dbReference>
<dbReference type="GO" id="GO:0015762">
    <property type="term" value="P:rhamnose transmembrane transport"/>
    <property type="evidence" value="ECO:0007669"/>
    <property type="project" value="InterPro"/>
</dbReference>
<evidence type="ECO:0000313" key="4">
    <source>
        <dbReference type="EMBL" id="RNL82423.1"/>
    </source>
</evidence>
<dbReference type="RefSeq" id="WP_123202795.1">
    <property type="nucleotide sequence ID" value="NZ_RJMB01000023.1"/>
</dbReference>
<dbReference type="Proteomes" id="UP000269198">
    <property type="component" value="Unassembled WGS sequence"/>
</dbReference>
<name>A0A3N0E3Q0_9ACTN</name>
<accession>A0A3N0E3Q0</accession>
<proteinExistence type="predicted"/>
<dbReference type="PROSITE" id="PS51257">
    <property type="entry name" value="PROKAR_LIPOPROTEIN"/>
    <property type="match status" value="1"/>
</dbReference>
<organism evidence="4 5">
    <name type="scientific">Halostreptopolyspora alba</name>
    <dbReference type="NCBI Taxonomy" id="2487137"/>
    <lineage>
        <taxon>Bacteria</taxon>
        <taxon>Bacillati</taxon>
        <taxon>Actinomycetota</taxon>
        <taxon>Actinomycetes</taxon>
        <taxon>Streptosporangiales</taxon>
        <taxon>Nocardiopsidaceae</taxon>
        <taxon>Halostreptopolyspora</taxon>
    </lineage>
</organism>
<dbReference type="NCBIfam" id="TIGR02637">
    <property type="entry name" value="RhaS"/>
    <property type="match status" value="1"/>
</dbReference>
<evidence type="ECO:0000256" key="2">
    <source>
        <dbReference type="SAM" id="MobiDB-lite"/>
    </source>
</evidence>
<dbReference type="AlphaFoldDB" id="A0A3N0E3Q0"/>
<comment type="subcellular location">
    <subcellularLocation>
        <location evidence="1">Cell envelope</location>
    </subcellularLocation>
</comment>
<dbReference type="InterPro" id="IPR013459">
    <property type="entry name" value="RhaS"/>
</dbReference>
<gene>
    <name evidence="4" type="primary">rhaS</name>
    <name evidence="4" type="ORF">EFW17_19115</name>
</gene>
<keyword evidence="5" id="KW-1185">Reference proteome</keyword>
<dbReference type="PANTHER" id="PTHR30036">
    <property type="entry name" value="D-XYLOSE-BINDING PERIPLASMIC PROTEIN"/>
    <property type="match status" value="1"/>
</dbReference>
<dbReference type="GO" id="GO:0030288">
    <property type="term" value="C:outer membrane-bounded periplasmic space"/>
    <property type="evidence" value="ECO:0007669"/>
    <property type="project" value="TreeGrafter"/>
</dbReference>
<reference evidence="4 5" key="1">
    <citation type="submission" date="2018-11" db="EMBL/GenBank/DDBJ databases">
        <title>The genome draft of YIM 96095.</title>
        <authorList>
            <person name="Tang S.-K."/>
            <person name="Chunyu W.-X."/>
            <person name="Feng Y.-Z."/>
        </authorList>
    </citation>
    <scope>NUCLEOTIDE SEQUENCE [LARGE SCALE GENOMIC DNA]</scope>
    <source>
        <strain evidence="4 5">YIM 96095</strain>
    </source>
</reference>
<evidence type="ECO:0000259" key="3">
    <source>
        <dbReference type="Pfam" id="PF13407"/>
    </source>
</evidence>
<sequence length="356" mass="37751">MPETIWRRGTAAGAAATVLLMVAACGGTTRDDSEEESASAVADEADPNAEIPADLAFSYVPKQINNPYMTYANSGGETAVEELDGEFEEVGPSEATADSQVSYINTVSQQGADVMVLAANDPEAVCPAVTEAQQQGTIVVAYDSDTNCRDLFINQSSTEMIAETQLELVSEQIDGEGEIAFLSATPNATNQNAWIAEMEELLDSEDAYSDIEAVDTVYGNDDDQDSFEEMQGLMQSHPDLDGVVVPTTVGMAAAARYLSDSEYQGEVALTGLGLPNQMSEYIEDGTVEEFALWDPADMAYLAGYAGGALAAGQITGEEGQTFEAGDLGEYEIAADGEVVLGPPTVFNEDNVDDYDF</sequence>
<comment type="caution">
    <text evidence="4">The sequence shown here is derived from an EMBL/GenBank/DDBJ whole genome shotgun (WGS) entry which is preliminary data.</text>
</comment>
<evidence type="ECO:0000313" key="5">
    <source>
        <dbReference type="Proteomes" id="UP000269198"/>
    </source>
</evidence>
<protein>
    <submittedName>
        <fullName evidence="4">Rhamnose ABC transporter substrate-binding protein</fullName>
    </submittedName>
</protein>
<dbReference type="CDD" id="cd20000">
    <property type="entry name" value="PBP1_ABC_rhamnose"/>
    <property type="match status" value="1"/>
</dbReference>
<dbReference type="Pfam" id="PF13407">
    <property type="entry name" value="Peripla_BP_4"/>
    <property type="match status" value="1"/>
</dbReference>
<dbReference type="InterPro" id="IPR028082">
    <property type="entry name" value="Peripla_BP_I"/>
</dbReference>
<feature type="domain" description="Periplasmic binding protein" evidence="3">
    <location>
        <begin position="58"/>
        <end position="313"/>
    </location>
</feature>
<dbReference type="Gene3D" id="3.40.50.2300">
    <property type="match status" value="2"/>
</dbReference>
<dbReference type="GO" id="GO:0030246">
    <property type="term" value="F:carbohydrate binding"/>
    <property type="evidence" value="ECO:0007669"/>
    <property type="project" value="TreeGrafter"/>
</dbReference>
<evidence type="ECO:0000256" key="1">
    <source>
        <dbReference type="ARBA" id="ARBA00004196"/>
    </source>
</evidence>
<feature type="region of interest" description="Disordered" evidence="2">
    <location>
        <begin position="28"/>
        <end position="47"/>
    </location>
</feature>
<feature type="compositionally biased region" description="Acidic residues" evidence="2">
    <location>
        <begin position="32"/>
        <end position="47"/>
    </location>
</feature>
<dbReference type="EMBL" id="RJMB01000023">
    <property type="protein sequence ID" value="RNL82423.1"/>
    <property type="molecule type" value="Genomic_DNA"/>
</dbReference>
<dbReference type="InterPro" id="IPR050555">
    <property type="entry name" value="Bact_Solute-Bind_Prot2"/>
</dbReference>
<dbReference type="PANTHER" id="PTHR30036:SF8">
    <property type="entry name" value="ABC-TYPE SUGAR TRANSPORT SYSTEM PERIPLASMIC COMPONENT-LIKE PROTEIN"/>
    <property type="match status" value="1"/>
</dbReference>